<evidence type="ECO:0000256" key="6">
    <source>
        <dbReference type="ARBA" id="ARBA00022989"/>
    </source>
</evidence>
<dbReference type="GO" id="GO:0016773">
    <property type="term" value="F:phosphotransferase activity, alcohol group as acceptor"/>
    <property type="evidence" value="ECO:0007669"/>
    <property type="project" value="TreeGrafter"/>
</dbReference>
<evidence type="ECO:0000256" key="2">
    <source>
        <dbReference type="ARBA" id="ARBA00022692"/>
    </source>
</evidence>
<dbReference type="GO" id="GO:0006493">
    <property type="term" value="P:protein O-linked glycosylation"/>
    <property type="evidence" value="ECO:0007669"/>
    <property type="project" value="InterPro"/>
</dbReference>
<evidence type="ECO:0000256" key="4">
    <source>
        <dbReference type="ARBA" id="ARBA00022777"/>
    </source>
</evidence>
<gene>
    <name evidence="10" type="ORF">GSOID_T00005544001</name>
</gene>
<dbReference type="GO" id="GO:0019200">
    <property type="term" value="F:carbohydrate kinase activity"/>
    <property type="evidence" value="ECO:0007669"/>
    <property type="project" value="InterPro"/>
</dbReference>
<keyword evidence="3" id="KW-0547">Nucleotide-binding</keyword>
<evidence type="ECO:0000256" key="5">
    <source>
        <dbReference type="ARBA" id="ARBA00022840"/>
    </source>
</evidence>
<keyword evidence="7" id="KW-0472">Membrane</keyword>
<evidence type="ECO:0000256" key="1">
    <source>
        <dbReference type="ARBA" id="ARBA00022679"/>
    </source>
</evidence>
<keyword evidence="5" id="KW-0067">ATP-binding</keyword>
<reference evidence="10" key="1">
    <citation type="journal article" date="2010" name="Science">
        <title>Plasticity of animal genome architecture unmasked by rapid evolution of a pelagic tunicate.</title>
        <authorList>
            <person name="Denoeud F."/>
            <person name="Henriet S."/>
            <person name="Mungpakdee S."/>
            <person name="Aury J.M."/>
            <person name="Da Silva C."/>
            <person name="Brinkmann H."/>
            <person name="Mikhaleva J."/>
            <person name="Olsen L.C."/>
            <person name="Jubin C."/>
            <person name="Canestro C."/>
            <person name="Bouquet J.M."/>
            <person name="Danks G."/>
            <person name="Poulain J."/>
            <person name="Campsteijn C."/>
            <person name="Adamski M."/>
            <person name="Cross I."/>
            <person name="Yadetie F."/>
            <person name="Muffato M."/>
            <person name="Louis A."/>
            <person name="Butcher S."/>
            <person name="Tsagkogeorga G."/>
            <person name="Konrad A."/>
            <person name="Singh S."/>
            <person name="Jensen M.F."/>
            <person name="Cong E.H."/>
            <person name="Eikeseth-Otteraa H."/>
            <person name="Noel B."/>
            <person name="Anthouard V."/>
            <person name="Porcel B.M."/>
            <person name="Kachouri-Lafond R."/>
            <person name="Nishino A."/>
            <person name="Ugolini M."/>
            <person name="Chourrout P."/>
            <person name="Nishida H."/>
            <person name="Aasland R."/>
            <person name="Huzurbazar S."/>
            <person name="Westhof E."/>
            <person name="Delsuc F."/>
            <person name="Lehrach H."/>
            <person name="Reinhardt R."/>
            <person name="Weissenbach J."/>
            <person name="Roy S.W."/>
            <person name="Artiguenave F."/>
            <person name="Postlethwait J.H."/>
            <person name="Manak J.R."/>
            <person name="Thompson E.M."/>
            <person name="Jaillon O."/>
            <person name="Du Pasquier L."/>
            <person name="Boudinot P."/>
            <person name="Liberles D.A."/>
            <person name="Volff J.N."/>
            <person name="Philippe H."/>
            <person name="Lenhard B."/>
            <person name="Roest Crollius H."/>
            <person name="Wincker P."/>
            <person name="Chourrout D."/>
        </authorList>
    </citation>
    <scope>NUCLEOTIDE SEQUENCE [LARGE SCALE GENOMIC DNA]</scope>
</reference>
<keyword evidence="2" id="KW-0812">Transmembrane</keyword>
<dbReference type="Gene3D" id="1.10.510.10">
    <property type="entry name" value="Transferase(Phosphotransferase) domain 1"/>
    <property type="match status" value="1"/>
</dbReference>
<sequence>MKRGIPKKEKISLALILLANVARAASLNDVENDWDRPLLKPYGSTAALEDDEPDYDDFRESEFSVESQYFDSPAMHSDVRVGMRPSRDLTTCNVPWKCERSCPFGYFRLSGMGECRKWLTCADWADLDTNRTYLTQGSMKRVFKTNWNGTPLILARVKRFKYTSFIANLKSLQPSIFVTQLVGSCEDPAWPEVLLEYHPHGRLGNLPDVLEMSPQLAQPHLLMRLLLDYASILSVLHHMEPEGARVLCDTWSLQKITHQFLLTKDFRLLLNDVDDLSVVMPSQNKLAKCSAGFYQNVKLLDSEFLAPEEFSQGFFDESVDIYKVPSLAQWILEWAGEDGRELLLLLDPLHKRCKAILPTDRPTALEILSEYQKVYQVALTRDEEDEQSDFFL</sequence>
<keyword evidence="1" id="KW-0808">Transferase</keyword>
<dbReference type="PANTHER" id="PTHR22618">
    <property type="entry name" value="PROTEIN O-MANNOSE KINASE"/>
    <property type="match status" value="1"/>
</dbReference>
<dbReference type="AlphaFoldDB" id="E4XVL2"/>
<dbReference type="InterPro" id="IPR039318">
    <property type="entry name" value="POMK"/>
</dbReference>
<feature type="chain" id="PRO_5003193373" description="Protein kinase domain-containing protein" evidence="9">
    <location>
        <begin position="25"/>
        <end position="392"/>
    </location>
</feature>
<evidence type="ECO:0008006" key="12">
    <source>
        <dbReference type="Google" id="ProtNLM"/>
    </source>
</evidence>
<keyword evidence="4" id="KW-0418">Kinase</keyword>
<keyword evidence="6" id="KW-1133">Transmembrane helix</keyword>
<comment type="subcellular location">
    <subcellularLocation>
        <location evidence="8">Endomembrane system</location>
        <topology evidence="8">Single-pass membrane protein</topology>
    </subcellularLocation>
</comment>
<proteinExistence type="predicted"/>
<evidence type="ECO:0000256" key="8">
    <source>
        <dbReference type="ARBA" id="ARBA00037847"/>
    </source>
</evidence>
<evidence type="ECO:0000256" key="9">
    <source>
        <dbReference type="SAM" id="SignalP"/>
    </source>
</evidence>
<evidence type="ECO:0000256" key="7">
    <source>
        <dbReference type="ARBA" id="ARBA00023136"/>
    </source>
</evidence>
<dbReference type="PANTHER" id="PTHR22618:SF2">
    <property type="entry name" value="PROTEIN O-MANNOSE KINASE"/>
    <property type="match status" value="1"/>
</dbReference>
<dbReference type="Proteomes" id="UP000001307">
    <property type="component" value="Unassembled WGS sequence"/>
</dbReference>
<dbReference type="InterPro" id="IPR011009">
    <property type="entry name" value="Kinase-like_dom_sf"/>
</dbReference>
<dbReference type="SUPFAM" id="SSF56112">
    <property type="entry name" value="Protein kinase-like (PK-like)"/>
    <property type="match status" value="1"/>
</dbReference>
<keyword evidence="11" id="KW-1185">Reference proteome</keyword>
<dbReference type="InParanoid" id="E4XVL2"/>
<evidence type="ECO:0000313" key="10">
    <source>
        <dbReference type="EMBL" id="CBY13730.1"/>
    </source>
</evidence>
<evidence type="ECO:0000313" key="11">
    <source>
        <dbReference type="Proteomes" id="UP000001307"/>
    </source>
</evidence>
<organism evidence="10">
    <name type="scientific">Oikopleura dioica</name>
    <name type="common">Tunicate</name>
    <dbReference type="NCBI Taxonomy" id="34765"/>
    <lineage>
        <taxon>Eukaryota</taxon>
        <taxon>Metazoa</taxon>
        <taxon>Chordata</taxon>
        <taxon>Tunicata</taxon>
        <taxon>Appendicularia</taxon>
        <taxon>Copelata</taxon>
        <taxon>Oikopleuridae</taxon>
        <taxon>Oikopleura</taxon>
    </lineage>
</organism>
<feature type="signal peptide" evidence="9">
    <location>
        <begin position="1"/>
        <end position="24"/>
    </location>
</feature>
<dbReference type="EMBL" id="FN653214">
    <property type="protein sequence ID" value="CBY13730.1"/>
    <property type="molecule type" value="Genomic_DNA"/>
</dbReference>
<name>E4XVL2_OIKDI</name>
<dbReference type="GO" id="GO:0005524">
    <property type="term" value="F:ATP binding"/>
    <property type="evidence" value="ECO:0007669"/>
    <property type="project" value="UniProtKB-KW"/>
</dbReference>
<accession>E4XVL2</accession>
<protein>
    <recommendedName>
        <fullName evidence="12">Protein kinase domain-containing protein</fullName>
    </recommendedName>
</protein>
<dbReference type="GO" id="GO:0005789">
    <property type="term" value="C:endoplasmic reticulum membrane"/>
    <property type="evidence" value="ECO:0007669"/>
    <property type="project" value="TreeGrafter"/>
</dbReference>
<keyword evidence="9" id="KW-0732">Signal</keyword>
<evidence type="ECO:0000256" key="3">
    <source>
        <dbReference type="ARBA" id="ARBA00022741"/>
    </source>
</evidence>
<dbReference type="OrthoDB" id="4062651at2759"/>